<keyword evidence="4 6" id="KW-0472">Membrane</keyword>
<sequence>MRYDENDRESSNVEDRRGQGGGGLQFPGGGMRIPIGGGGFSITTLLIIGALMMFMGINPLDVLFGSGGGGQINMPQLPQSERPAQRAPGNNIPGLPGSPQTQTAGNDDEKAFISRVLADTEDVWTSVFKSFGRKYPDPLLVIYSGITRTACGAGQAAMGPFYCPLDQKVYVDLAFYDELKRKFNVSGDFAQAYVIAHEVGHHVQKQLGILDKVQELKQRADDEVTANQIQVRTELQADCLAGVWANLNDQMKKRLQPGDIEEALNAASQIGDDMIQKKMTGRVVPDAFTHGSAAQRVHWFKAGFESGRMDACDTFNTSSY</sequence>
<evidence type="ECO:0000256" key="6">
    <source>
        <dbReference type="SAM" id="Phobius"/>
    </source>
</evidence>
<evidence type="ECO:0000313" key="8">
    <source>
        <dbReference type="Proteomes" id="UP000002033"/>
    </source>
</evidence>
<evidence type="ECO:0000313" key="7">
    <source>
        <dbReference type="EMBL" id="ADJ23453.1"/>
    </source>
</evidence>
<dbReference type="PANTHER" id="PTHR30168">
    <property type="entry name" value="PUTATIVE MEMBRANE PROTEIN YPFJ"/>
    <property type="match status" value="1"/>
</dbReference>
<dbReference type="InterPro" id="IPR007343">
    <property type="entry name" value="Uncharacterised_pept_Zn_put"/>
</dbReference>
<keyword evidence="2 6" id="KW-0812">Transmembrane</keyword>
<keyword evidence="3 6" id="KW-1133">Transmembrane helix</keyword>
<evidence type="ECO:0000256" key="1">
    <source>
        <dbReference type="ARBA" id="ARBA00004167"/>
    </source>
</evidence>
<evidence type="ECO:0000256" key="5">
    <source>
        <dbReference type="SAM" id="MobiDB-lite"/>
    </source>
</evidence>
<comment type="subcellular location">
    <subcellularLocation>
        <location evidence="1">Membrane</location>
        <topology evidence="1">Single-pass membrane protein</topology>
    </subcellularLocation>
</comment>
<dbReference type="KEGG" id="hdn:Hden_1646"/>
<organism evidence="7 8">
    <name type="scientific">Hyphomicrobium denitrificans (strain ATCC 51888 / DSM 1869 / NCIMB 11706 / TK 0415)</name>
    <dbReference type="NCBI Taxonomy" id="582899"/>
    <lineage>
        <taxon>Bacteria</taxon>
        <taxon>Pseudomonadati</taxon>
        <taxon>Pseudomonadota</taxon>
        <taxon>Alphaproteobacteria</taxon>
        <taxon>Hyphomicrobiales</taxon>
        <taxon>Hyphomicrobiaceae</taxon>
        <taxon>Hyphomicrobium</taxon>
    </lineage>
</organism>
<evidence type="ECO:0008006" key="9">
    <source>
        <dbReference type="Google" id="ProtNLM"/>
    </source>
</evidence>
<dbReference type="RefSeq" id="WP_013215612.1">
    <property type="nucleotide sequence ID" value="NC_014313.1"/>
</dbReference>
<protein>
    <recommendedName>
        <fullName evidence="9">Metalloprotease</fullName>
    </recommendedName>
</protein>
<accession>D8JYK1</accession>
<evidence type="ECO:0000256" key="4">
    <source>
        <dbReference type="ARBA" id="ARBA00023136"/>
    </source>
</evidence>
<reference evidence="8" key="1">
    <citation type="journal article" date="2011" name="J. Bacteriol.">
        <title>Genome sequences of eight morphologically diverse alphaproteobacteria.</title>
        <authorList>
            <consortium name="US DOE Joint Genome Institute"/>
            <person name="Brown P.J."/>
            <person name="Kysela D.T."/>
            <person name="Buechlein A."/>
            <person name="Hemmerich C."/>
            <person name="Brun Y.V."/>
        </authorList>
    </citation>
    <scope>NUCLEOTIDE SEQUENCE [LARGE SCALE GENOMIC DNA]</scope>
    <source>
        <strain evidence="8">ATCC 51888 / DSM 1869 / NCIB 11706 / TK 0415</strain>
    </source>
</reference>
<dbReference type="Proteomes" id="UP000002033">
    <property type="component" value="Chromosome"/>
</dbReference>
<dbReference type="eggNOG" id="COG2321">
    <property type="taxonomic scope" value="Bacteria"/>
</dbReference>
<dbReference type="OrthoDB" id="9774900at2"/>
<feature type="compositionally biased region" description="Gly residues" evidence="5">
    <location>
        <begin position="19"/>
        <end position="29"/>
    </location>
</feature>
<dbReference type="PANTHER" id="PTHR30168:SF0">
    <property type="entry name" value="INNER MEMBRANE PROTEIN"/>
    <property type="match status" value="1"/>
</dbReference>
<gene>
    <name evidence="7" type="ordered locus">Hden_1646</name>
</gene>
<dbReference type="Pfam" id="PF04228">
    <property type="entry name" value="Zn_peptidase"/>
    <property type="match status" value="1"/>
</dbReference>
<dbReference type="EMBL" id="CP002083">
    <property type="protein sequence ID" value="ADJ23453.1"/>
    <property type="molecule type" value="Genomic_DNA"/>
</dbReference>
<dbReference type="GO" id="GO:0016020">
    <property type="term" value="C:membrane"/>
    <property type="evidence" value="ECO:0007669"/>
    <property type="project" value="UniProtKB-SubCell"/>
</dbReference>
<keyword evidence="8" id="KW-1185">Reference proteome</keyword>
<feature type="region of interest" description="Disordered" evidence="5">
    <location>
        <begin position="1"/>
        <end position="29"/>
    </location>
</feature>
<feature type="compositionally biased region" description="Basic and acidic residues" evidence="5">
    <location>
        <begin position="1"/>
        <end position="18"/>
    </location>
</feature>
<evidence type="ECO:0000256" key="3">
    <source>
        <dbReference type="ARBA" id="ARBA00022989"/>
    </source>
</evidence>
<proteinExistence type="predicted"/>
<dbReference type="AlphaFoldDB" id="D8JYK1"/>
<dbReference type="STRING" id="582899.Hden_1646"/>
<feature type="transmembrane region" description="Helical" evidence="6">
    <location>
        <begin position="33"/>
        <end position="54"/>
    </location>
</feature>
<feature type="region of interest" description="Disordered" evidence="5">
    <location>
        <begin position="73"/>
        <end position="106"/>
    </location>
</feature>
<evidence type="ECO:0000256" key="2">
    <source>
        <dbReference type="ARBA" id="ARBA00022692"/>
    </source>
</evidence>
<name>D8JYK1_HYPDA</name>
<dbReference type="HOGENOM" id="CLU_059329_0_0_5"/>